<dbReference type="SMART" id="SM00342">
    <property type="entry name" value="HTH_ARAC"/>
    <property type="match status" value="1"/>
</dbReference>
<dbReference type="Gene3D" id="2.60.120.10">
    <property type="entry name" value="Jelly Rolls"/>
    <property type="match status" value="1"/>
</dbReference>
<dbReference type="Pfam" id="PF02311">
    <property type="entry name" value="AraC_binding"/>
    <property type="match status" value="1"/>
</dbReference>
<dbReference type="InterPro" id="IPR018060">
    <property type="entry name" value="HTH_AraC"/>
</dbReference>
<dbReference type="PANTHER" id="PTHR43280:SF2">
    <property type="entry name" value="HTH-TYPE TRANSCRIPTIONAL REGULATOR EXSA"/>
    <property type="match status" value="1"/>
</dbReference>
<dbReference type="InterPro" id="IPR003313">
    <property type="entry name" value="AraC-bd"/>
</dbReference>
<keyword evidence="6" id="KW-1185">Reference proteome</keyword>
<protein>
    <submittedName>
        <fullName evidence="5">Helix-turn-helix domain-containing protein</fullName>
    </submittedName>
</protein>
<sequence length="294" mass="33437">MKRSFETLKSEHFFDEEFPLYVNRATETFQVPFHNHDFIEFAYVAEGSGFHHIDGEVSEAAKGQLVFIPIGASHVFRPASTNPDKMSLIVYNCLFSPHLLDKFSGFATDPALLVDLRLMRDGEVPSFTLQDSDDAIGKLFLQLHREHSLPRQATKDFQCSLLLQLLIVVLRARMGTATAANARKFDRFDQLLAYTDNHLSEALTLSHLAQVSQWSERHLQRLFRRHTDQPYHLYLQSARIRRSCELLRHTPLKISVIAEEVGYKDIASFLSAFKKHAGATPSAYRKAASANCNT</sequence>
<dbReference type="InterPro" id="IPR018062">
    <property type="entry name" value="HTH_AraC-typ_CS"/>
</dbReference>
<evidence type="ECO:0000256" key="3">
    <source>
        <dbReference type="ARBA" id="ARBA00023163"/>
    </source>
</evidence>
<name>A0ABW0HX76_9BACL</name>
<dbReference type="PROSITE" id="PS00041">
    <property type="entry name" value="HTH_ARAC_FAMILY_1"/>
    <property type="match status" value="1"/>
</dbReference>
<dbReference type="PANTHER" id="PTHR43280">
    <property type="entry name" value="ARAC-FAMILY TRANSCRIPTIONAL REGULATOR"/>
    <property type="match status" value="1"/>
</dbReference>
<evidence type="ECO:0000313" key="6">
    <source>
        <dbReference type="Proteomes" id="UP001596113"/>
    </source>
</evidence>
<proteinExistence type="predicted"/>
<evidence type="ECO:0000256" key="1">
    <source>
        <dbReference type="ARBA" id="ARBA00023015"/>
    </source>
</evidence>
<dbReference type="SUPFAM" id="SSF46689">
    <property type="entry name" value="Homeodomain-like"/>
    <property type="match status" value="2"/>
</dbReference>
<dbReference type="Pfam" id="PF12833">
    <property type="entry name" value="HTH_18"/>
    <property type="match status" value="1"/>
</dbReference>
<keyword evidence="1" id="KW-0805">Transcription regulation</keyword>
<accession>A0ABW0HX76</accession>
<evidence type="ECO:0000313" key="5">
    <source>
        <dbReference type="EMBL" id="MFC5404955.1"/>
    </source>
</evidence>
<dbReference type="EMBL" id="JBHSMI010000028">
    <property type="protein sequence ID" value="MFC5404955.1"/>
    <property type="molecule type" value="Genomic_DNA"/>
</dbReference>
<dbReference type="Gene3D" id="1.10.10.60">
    <property type="entry name" value="Homeodomain-like"/>
    <property type="match status" value="1"/>
</dbReference>
<dbReference type="InterPro" id="IPR014710">
    <property type="entry name" value="RmlC-like_jellyroll"/>
</dbReference>
<feature type="domain" description="HTH araC/xylS-type" evidence="4">
    <location>
        <begin position="189"/>
        <end position="287"/>
    </location>
</feature>
<gene>
    <name evidence="5" type="ORF">ACFPOF_19615</name>
</gene>
<dbReference type="PROSITE" id="PS01124">
    <property type="entry name" value="HTH_ARAC_FAMILY_2"/>
    <property type="match status" value="1"/>
</dbReference>
<dbReference type="InterPro" id="IPR009057">
    <property type="entry name" value="Homeodomain-like_sf"/>
</dbReference>
<organism evidence="5 6">
    <name type="scientific">Cohnella soli</name>
    <dbReference type="NCBI Taxonomy" id="425005"/>
    <lineage>
        <taxon>Bacteria</taxon>
        <taxon>Bacillati</taxon>
        <taxon>Bacillota</taxon>
        <taxon>Bacilli</taxon>
        <taxon>Bacillales</taxon>
        <taxon>Paenibacillaceae</taxon>
        <taxon>Cohnella</taxon>
    </lineage>
</organism>
<evidence type="ECO:0000259" key="4">
    <source>
        <dbReference type="PROSITE" id="PS01124"/>
    </source>
</evidence>
<dbReference type="PRINTS" id="PR00032">
    <property type="entry name" value="HTHARAC"/>
</dbReference>
<dbReference type="InterPro" id="IPR037923">
    <property type="entry name" value="HTH-like"/>
</dbReference>
<dbReference type="SUPFAM" id="SSF51215">
    <property type="entry name" value="Regulatory protein AraC"/>
    <property type="match status" value="1"/>
</dbReference>
<comment type="caution">
    <text evidence="5">The sequence shown here is derived from an EMBL/GenBank/DDBJ whole genome shotgun (WGS) entry which is preliminary data.</text>
</comment>
<reference evidence="6" key="1">
    <citation type="journal article" date="2019" name="Int. J. Syst. Evol. Microbiol.">
        <title>The Global Catalogue of Microorganisms (GCM) 10K type strain sequencing project: providing services to taxonomists for standard genome sequencing and annotation.</title>
        <authorList>
            <consortium name="The Broad Institute Genomics Platform"/>
            <consortium name="The Broad Institute Genome Sequencing Center for Infectious Disease"/>
            <person name="Wu L."/>
            <person name="Ma J."/>
        </authorList>
    </citation>
    <scope>NUCLEOTIDE SEQUENCE [LARGE SCALE GENOMIC DNA]</scope>
    <source>
        <strain evidence="6">CGMCC 1.18575</strain>
    </source>
</reference>
<dbReference type="InterPro" id="IPR020449">
    <property type="entry name" value="Tscrpt_reg_AraC-type_HTH"/>
</dbReference>
<dbReference type="RefSeq" id="WP_378135709.1">
    <property type="nucleotide sequence ID" value="NZ_JBHSMI010000028.1"/>
</dbReference>
<dbReference type="Proteomes" id="UP001596113">
    <property type="component" value="Unassembled WGS sequence"/>
</dbReference>
<keyword evidence="2" id="KW-0238">DNA-binding</keyword>
<evidence type="ECO:0000256" key="2">
    <source>
        <dbReference type="ARBA" id="ARBA00023125"/>
    </source>
</evidence>
<keyword evidence="3" id="KW-0804">Transcription</keyword>